<dbReference type="InterPro" id="IPR029063">
    <property type="entry name" value="SAM-dependent_MTases_sf"/>
</dbReference>
<protein>
    <submittedName>
        <fullName evidence="1">Uncharacterized protein</fullName>
    </submittedName>
</protein>
<organism evidence="1 2">
    <name type="scientific">Potamilus streckersoni</name>
    <dbReference type="NCBI Taxonomy" id="2493646"/>
    <lineage>
        <taxon>Eukaryota</taxon>
        <taxon>Metazoa</taxon>
        <taxon>Spiralia</taxon>
        <taxon>Lophotrochozoa</taxon>
        <taxon>Mollusca</taxon>
        <taxon>Bivalvia</taxon>
        <taxon>Autobranchia</taxon>
        <taxon>Heteroconchia</taxon>
        <taxon>Palaeoheterodonta</taxon>
        <taxon>Unionida</taxon>
        <taxon>Unionoidea</taxon>
        <taxon>Unionidae</taxon>
        <taxon>Ambleminae</taxon>
        <taxon>Lampsilini</taxon>
        <taxon>Potamilus</taxon>
    </lineage>
</organism>
<proteinExistence type="predicted"/>
<gene>
    <name evidence="1" type="ORF">CHS0354_002194</name>
</gene>
<reference evidence="1" key="1">
    <citation type="journal article" date="2021" name="Genome Biol. Evol.">
        <title>A High-Quality Reference Genome for a Parasitic Bivalve with Doubly Uniparental Inheritance (Bivalvia: Unionida).</title>
        <authorList>
            <person name="Smith C.H."/>
        </authorList>
    </citation>
    <scope>NUCLEOTIDE SEQUENCE</scope>
    <source>
        <strain evidence="1">CHS0354</strain>
    </source>
</reference>
<name>A0AAE0RS39_9BIVA</name>
<accession>A0AAE0RS39</accession>
<dbReference type="Proteomes" id="UP001195483">
    <property type="component" value="Unassembled WGS sequence"/>
</dbReference>
<dbReference type="Gene3D" id="3.40.50.150">
    <property type="entry name" value="Vaccinia Virus protein VP39"/>
    <property type="match status" value="1"/>
</dbReference>
<comment type="caution">
    <text evidence="1">The sequence shown here is derived from an EMBL/GenBank/DDBJ whole genome shotgun (WGS) entry which is preliminary data.</text>
</comment>
<evidence type="ECO:0000313" key="1">
    <source>
        <dbReference type="EMBL" id="KAK3578621.1"/>
    </source>
</evidence>
<reference evidence="1" key="2">
    <citation type="journal article" date="2021" name="Genome Biol. Evol.">
        <title>Developing a high-quality reference genome for a parasitic bivalve with doubly uniparental inheritance (Bivalvia: Unionida).</title>
        <authorList>
            <person name="Smith C.H."/>
        </authorList>
    </citation>
    <scope>NUCLEOTIDE SEQUENCE</scope>
    <source>
        <strain evidence="1">CHS0354</strain>
        <tissue evidence="1">Mantle</tissue>
    </source>
</reference>
<sequence>MEDKKVDDIKKWQKRYCKDDMTMDQLKDVYNEWAENGYDEMMTSEIWGCPKITADMLEEIYKFDEEKMRLRILDVGAGTGKCGIEVTLSIVKR</sequence>
<dbReference type="AlphaFoldDB" id="A0AAE0RS39"/>
<dbReference type="SUPFAM" id="SSF53335">
    <property type="entry name" value="S-adenosyl-L-methionine-dependent methyltransferases"/>
    <property type="match status" value="1"/>
</dbReference>
<reference evidence="1" key="3">
    <citation type="submission" date="2023-05" db="EMBL/GenBank/DDBJ databases">
        <authorList>
            <person name="Smith C.H."/>
        </authorList>
    </citation>
    <scope>NUCLEOTIDE SEQUENCE</scope>
    <source>
        <strain evidence="1">CHS0354</strain>
        <tissue evidence="1">Mantle</tissue>
    </source>
</reference>
<dbReference type="EMBL" id="JAEAOA010000192">
    <property type="protein sequence ID" value="KAK3578621.1"/>
    <property type="molecule type" value="Genomic_DNA"/>
</dbReference>
<keyword evidence="2" id="KW-1185">Reference proteome</keyword>
<evidence type="ECO:0000313" key="2">
    <source>
        <dbReference type="Proteomes" id="UP001195483"/>
    </source>
</evidence>